<dbReference type="Proteomes" id="UP000297391">
    <property type="component" value="Unassembled WGS sequence"/>
</dbReference>
<protein>
    <recommendedName>
        <fullName evidence="1">DUF4376 domain-containing protein</fullName>
    </recommendedName>
</protein>
<reference evidence="2 3" key="1">
    <citation type="journal article" date="2019" name="Syst. Appl. Microbiol.">
        <title>New species of pathogenic Pseudomonas isolated from citrus in Tunisia: Proposal of Pseudomonas kairouanensis sp. nov. and Pseudomonas nabeulensis sp. nov.</title>
        <authorList>
            <person name="Oueslati M."/>
            <person name="Mulet M."/>
            <person name="Gomila M."/>
            <person name="Berge O."/>
            <person name="Hajlaoui M.R."/>
            <person name="Lalucat J."/>
            <person name="Sadfi-Zouaoui N."/>
            <person name="Garcia-Valdes E."/>
        </authorList>
    </citation>
    <scope>NUCLEOTIDE SEQUENCE [LARGE SCALE GENOMIC DNA]</scope>
    <source>
        <strain evidence="2 3">KC12</strain>
    </source>
</reference>
<dbReference type="InterPro" id="IPR025484">
    <property type="entry name" value="DUF4376"/>
</dbReference>
<organism evidence="2 3">
    <name type="scientific">Pseudomonas kairouanensis</name>
    <dbReference type="NCBI Taxonomy" id="2293832"/>
    <lineage>
        <taxon>Bacteria</taxon>
        <taxon>Pseudomonadati</taxon>
        <taxon>Pseudomonadota</taxon>
        <taxon>Gammaproteobacteria</taxon>
        <taxon>Pseudomonadales</taxon>
        <taxon>Pseudomonadaceae</taxon>
        <taxon>Pseudomonas</taxon>
    </lineage>
</organism>
<feature type="domain" description="DUF4376" evidence="1">
    <location>
        <begin position="69"/>
        <end position="172"/>
    </location>
</feature>
<evidence type="ECO:0000313" key="2">
    <source>
        <dbReference type="EMBL" id="TFY85756.1"/>
    </source>
</evidence>
<comment type="caution">
    <text evidence="2">The sequence shown here is derived from an EMBL/GenBank/DDBJ whole genome shotgun (WGS) entry which is preliminary data.</text>
</comment>
<evidence type="ECO:0000313" key="3">
    <source>
        <dbReference type="Proteomes" id="UP000297391"/>
    </source>
</evidence>
<accession>A0A4Z0AG39</accession>
<keyword evidence="3" id="KW-1185">Reference proteome</keyword>
<dbReference type="RefSeq" id="WP_135291457.1">
    <property type="nucleotide sequence ID" value="NZ_QUZU01000039.1"/>
</dbReference>
<dbReference type="EMBL" id="QUZU01000039">
    <property type="protein sequence ID" value="TFY85756.1"/>
    <property type="molecule type" value="Genomic_DNA"/>
</dbReference>
<gene>
    <name evidence="2" type="ORF">DYL59_24285</name>
</gene>
<proteinExistence type="predicted"/>
<dbReference type="Pfam" id="PF14301">
    <property type="entry name" value="DUF4376"/>
    <property type="match status" value="1"/>
</dbReference>
<sequence>MKNYYAPSTCGFYRDLINLEIPADAILITQETYRLLALTPLPTGFAVGLDLAGYPALVTVTPNLDDVYALKTEQINRSCERAIVDGFWSGALGERYLYNSQLEDQMNLVGVVLAGLDSSYACRDEQGVNEFRPHTIAQLRQVSDDFTLFKFQLLQRASVLKQRLDQGLAANDLNALDAITWETPL</sequence>
<dbReference type="OrthoDB" id="6692826at2"/>
<dbReference type="AlphaFoldDB" id="A0A4Z0AG39"/>
<name>A0A4Z0AG39_9PSED</name>
<evidence type="ECO:0000259" key="1">
    <source>
        <dbReference type="Pfam" id="PF14301"/>
    </source>
</evidence>